<dbReference type="PANTHER" id="PTHR34580:SF3">
    <property type="entry name" value="PROTEIN PAFB"/>
    <property type="match status" value="1"/>
</dbReference>
<accession>A0A344L1T6</accession>
<protein>
    <submittedName>
        <fullName evidence="4">DNA-binding transcriptional regulator</fullName>
    </submittedName>
</protein>
<dbReference type="PROSITE" id="PS51000">
    <property type="entry name" value="HTH_DEOR_2"/>
    <property type="match status" value="1"/>
</dbReference>
<reference evidence="4 5" key="1">
    <citation type="submission" date="2016-04" db="EMBL/GenBank/DDBJ databases">
        <title>Complete genome sequence and analysis of deep-sea sediment isolate, Amycolatopsis sp. WP1.</title>
        <authorList>
            <person name="Wang H."/>
            <person name="Chen S."/>
            <person name="Wu Q."/>
        </authorList>
    </citation>
    <scope>NUCLEOTIDE SEQUENCE [LARGE SCALE GENOMIC DNA]</scope>
    <source>
        <strain evidence="4 5">WP1</strain>
    </source>
</reference>
<keyword evidence="1" id="KW-0805">Transcription regulation</keyword>
<dbReference type="PANTHER" id="PTHR34580">
    <property type="match status" value="1"/>
</dbReference>
<gene>
    <name evidence="4" type="ORF">A4R43_05275</name>
</gene>
<evidence type="ECO:0000256" key="1">
    <source>
        <dbReference type="ARBA" id="ARBA00023015"/>
    </source>
</evidence>
<feature type="domain" description="HTH deoR-type" evidence="3">
    <location>
        <begin position="7"/>
        <end position="62"/>
    </location>
</feature>
<dbReference type="Pfam" id="PF25583">
    <property type="entry name" value="WCX"/>
    <property type="match status" value="1"/>
</dbReference>
<dbReference type="SUPFAM" id="SSF46785">
    <property type="entry name" value="Winged helix' DNA-binding domain"/>
    <property type="match status" value="1"/>
</dbReference>
<evidence type="ECO:0000259" key="3">
    <source>
        <dbReference type="PROSITE" id="PS51000"/>
    </source>
</evidence>
<dbReference type="GO" id="GO:0003677">
    <property type="term" value="F:DNA binding"/>
    <property type="evidence" value="ECO:0007669"/>
    <property type="project" value="UniProtKB-KW"/>
</dbReference>
<dbReference type="InterPro" id="IPR026881">
    <property type="entry name" value="WYL_dom"/>
</dbReference>
<evidence type="ECO:0000313" key="5">
    <source>
        <dbReference type="Proteomes" id="UP000250434"/>
    </source>
</evidence>
<dbReference type="InterPro" id="IPR036388">
    <property type="entry name" value="WH-like_DNA-bd_sf"/>
</dbReference>
<keyword evidence="5" id="KW-1185">Reference proteome</keyword>
<dbReference type="InterPro" id="IPR036390">
    <property type="entry name" value="WH_DNA-bd_sf"/>
</dbReference>
<keyword evidence="4" id="KW-0238">DNA-binding</keyword>
<organism evidence="4 5">
    <name type="scientific">Amycolatopsis albispora</name>
    <dbReference type="NCBI Taxonomy" id="1804986"/>
    <lineage>
        <taxon>Bacteria</taxon>
        <taxon>Bacillati</taxon>
        <taxon>Actinomycetota</taxon>
        <taxon>Actinomycetes</taxon>
        <taxon>Pseudonocardiales</taxon>
        <taxon>Pseudonocardiaceae</taxon>
        <taxon>Amycolatopsis</taxon>
    </lineage>
</organism>
<dbReference type="PIRSF" id="PIRSF016838">
    <property type="entry name" value="PafC"/>
    <property type="match status" value="1"/>
</dbReference>
<dbReference type="InterPro" id="IPR028349">
    <property type="entry name" value="PafC-like"/>
</dbReference>
<dbReference type="InterPro" id="IPR001034">
    <property type="entry name" value="DeoR_HTH"/>
</dbReference>
<evidence type="ECO:0000256" key="2">
    <source>
        <dbReference type="ARBA" id="ARBA00023163"/>
    </source>
</evidence>
<name>A0A344L1T6_9PSEU</name>
<dbReference type="AlphaFoldDB" id="A0A344L1T6"/>
<dbReference type="Pfam" id="PF13280">
    <property type="entry name" value="WYL"/>
    <property type="match status" value="1"/>
</dbReference>
<dbReference type="GO" id="GO:0003700">
    <property type="term" value="F:DNA-binding transcription factor activity"/>
    <property type="evidence" value="ECO:0007669"/>
    <property type="project" value="InterPro"/>
</dbReference>
<dbReference type="EMBL" id="CP015163">
    <property type="protein sequence ID" value="AXB42010.1"/>
    <property type="molecule type" value="Genomic_DNA"/>
</dbReference>
<sequence length="319" mass="34821">MGDRVKTSARLLRVLALLQARREWAGADLAARLEVDVRTVRRDVDRLRELGYPVHSTPGVAGGYRLGPGAALPPLLLDDEEAVAVAVGLSTAAGGTVTGIEETSVRALMKLEQVLPVRLRHRVDSLRSVTLPLGGGVSAVDPARLTTIAAACRDTERLRFAYASGDGAATERRVEPLKLACTGRRWYLLAWDVDKAAWRTFRVDRITDEPRIAGRFTPREPPAADLGAYLTRQLSTAPYRYHCRVKLHAPASRISELVGAAIGAVEPIDEHTCRLHAGGARIQEIPFYLARFGCDFEVEDPPELVAHVRELAARFARAG</sequence>
<dbReference type="InterPro" id="IPR013196">
    <property type="entry name" value="HTH_11"/>
</dbReference>
<keyword evidence="2" id="KW-0804">Transcription</keyword>
<dbReference type="OrthoDB" id="3483912at2"/>
<dbReference type="InterPro" id="IPR057727">
    <property type="entry name" value="WCX_dom"/>
</dbReference>
<dbReference type="InterPro" id="IPR051534">
    <property type="entry name" value="CBASS_pafABC_assoc_protein"/>
</dbReference>
<evidence type="ECO:0000313" key="4">
    <source>
        <dbReference type="EMBL" id="AXB42010.1"/>
    </source>
</evidence>
<dbReference type="Proteomes" id="UP000250434">
    <property type="component" value="Chromosome"/>
</dbReference>
<dbReference type="Gene3D" id="1.10.10.10">
    <property type="entry name" value="Winged helix-like DNA-binding domain superfamily/Winged helix DNA-binding domain"/>
    <property type="match status" value="1"/>
</dbReference>
<dbReference type="RefSeq" id="WP_113691276.1">
    <property type="nucleotide sequence ID" value="NZ_CP015163.1"/>
</dbReference>
<proteinExistence type="predicted"/>
<dbReference type="Pfam" id="PF08279">
    <property type="entry name" value="HTH_11"/>
    <property type="match status" value="1"/>
</dbReference>
<dbReference type="KEGG" id="aab:A4R43_05275"/>
<dbReference type="PROSITE" id="PS52050">
    <property type="entry name" value="WYL"/>
    <property type="match status" value="1"/>
</dbReference>